<evidence type="ECO:0000256" key="8">
    <source>
        <dbReference type="ARBA" id="ARBA00023170"/>
    </source>
</evidence>
<dbReference type="PANTHER" id="PTHR45680">
    <property type="entry name" value="NUCLEAR HORMONE RECEPTOR FAMILY"/>
    <property type="match status" value="1"/>
</dbReference>
<evidence type="ECO:0000313" key="12">
    <source>
        <dbReference type="Proteomes" id="UP000230233"/>
    </source>
</evidence>
<dbReference type="SMART" id="SM00430">
    <property type="entry name" value="HOLI"/>
    <property type="match status" value="2"/>
</dbReference>
<keyword evidence="9" id="KW-0539">Nucleus</keyword>
<protein>
    <recommendedName>
        <fullName evidence="10">NR LBD domain-containing protein</fullName>
    </recommendedName>
</protein>
<dbReference type="PANTHER" id="PTHR45680:SF9">
    <property type="entry name" value="NUCLEAR HORMONE RECEPTOR FAMILY-RELATED"/>
    <property type="match status" value="1"/>
</dbReference>
<keyword evidence="7" id="KW-0804">Transcription</keyword>
<name>A0A2G5TBG0_9PELO</name>
<dbReference type="Pfam" id="PF00104">
    <property type="entry name" value="Hormone_recep"/>
    <property type="match status" value="2"/>
</dbReference>
<dbReference type="Gene3D" id="1.10.565.10">
    <property type="entry name" value="Retinoid X Receptor"/>
    <property type="match status" value="1"/>
</dbReference>
<evidence type="ECO:0000256" key="2">
    <source>
        <dbReference type="ARBA" id="ARBA00022723"/>
    </source>
</evidence>
<evidence type="ECO:0000256" key="3">
    <source>
        <dbReference type="ARBA" id="ARBA00022771"/>
    </source>
</evidence>
<keyword evidence="5" id="KW-0805">Transcription regulation</keyword>
<dbReference type="SUPFAM" id="SSF48508">
    <property type="entry name" value="Nuclear receptor ligand-binding domain"/>
    <property type="match status" value="2"/>
</dbReference>
<dbReference type="InterPro" id="IPR000536">
    <property type="entry name" value="Nucl_hrmn_rcpt_lig-bd"/>
</dbReference>
<evidence type="ECO:0000256" key="7">
    <source>
        <dbReference type="ARBA" id="ARBA00023163"/>
    </source>
</evidence>
<evidence type="ECO:0000313" key="11">
    <source>
        <dbReference type="EMBL" id="PIC24523.1"/>
    </source>
</evidence>
<comment type="similarity">
    <text evidence="1">Belongs to the nuclear hormone receptor family.</text>
</comment>
<evidence type="ECO:0000256" key="5">
    <source>
        <dbReference type="ARBA" id="ARBA00023015"/>
    </source>
</evidence>
<organism evidence="11 12">
    <name type="scientific">Caenorhabditis nigoni</name>
    <dbReference type="NCBI Taxonomy" id="1611254"/>
    <lineage>
        <taxon>Eukaryota</taxon>
        <taxon>Metazoa</taxon>
        <taxon>Ecdysozoa</taxon>
        <taxon>Nematoda</taxon>
        <taxon>Chromadorea</taxon>
        <taxon>Rhabditida</taxon>
        <taxon>Rhabditina</taxon>
        <taxon>Rhabditomorpha</taxon>
        <taxon>Rhabditoidea</taxon>
        <taxon>Rhabditidae</taxon>
        <taxon>Peloderinae</taxon>
        <taxon>Caenorhabditis</taxon>
    </lineage>
</organism>
<dbReference type="GO" id="GO:0003700">
    <property type="term" value="F:DNA-binding transcription factor activity"/>
    <property type="evidence" value="ECO:0007669"/>
    <property type="project" value="InterPro"/>
</dbReference>
<evidence type="ECO:0000256" key="1">
    <source>
        <dbReference type="ARBA" id="ARBA00005993"/>
    </source>
</evidence>
<evidence type="ECO:0000256" key="4">
    <source>
        <dbReference type="ARBA" id="ARBA00022833"/>
    </source>
</evidence>
<gene>
    <name evidence="11" type="primary">Cnig_chr_V.g17831</name>
    <name evidence="11" type="ORF">B9Z55_017831</name>
</gene>
<feature type="domain" description="NR LBD" evidence="10">
    <location>
        <begin position="304"/>
        <end position="559"/>
    </location>
</feature>
<proteinExistence type="inferred from homology"/>
<dbReference type="InterPro" id="IPR051152">
    <property type="entry name" value="C.elegans_Orphan_NR"/>
</dbReference>
<dbReference type="GO" id="GO:0008270">
    <property type="term" value="F:zinc ion binding"/>
    <property type="evidence" value="ECO:0007669"/>
    <property type="project" value="UniProtKB-KW"/>
</dbReference>
<keyword evidence="8" id="KW-0675">Receptor</keyword>
<keyword evidence="3" id="KW-0863">Zinc-finger</keyword>
<dbReference type="AlphaFoldDB" id="A0A2G5TBG0"/>
<dbReference type="Pfam" id="PF00105">
    <property type="entry name" value="zf-C4"/>
    <property type="match status" value="1"/>
</dbReference>
<evidence type="ECO:0000259" key="10">
    <source>
        <dbReference type="PROSITE" id="PS51843"/>
    </source>
</evidence>
<comment type="caution">
    <text evidence="11">The sequence shown here is derived from an EMBL/GenBank/DDBJ whole genome shotgun (WGS) entry which is preliminary data.</text>
</comment>
<evidence type="ECO:0000256" key="6">
    <source>
        <dbReference type="ARBA" id="ARBA00023125"/>
    </source>
</evidence>
<evidence type="ECO:0000256" key="9">
    <source>
        <dbReference type="ARBA" id="ARBA00023242"/>
    </source>
</evidence>
<dbReference type="EMBL" id="PDUG01000005">
    <property type="protein sequence ID" value="PIC24523.1"/>
    <property type="molecule type" value="Genomic_DNA"/>
</dbReference>
<keyword evidence="12" id="KW-1185">Reference proteome</keyword>
<sequence>MGILKSAWTIWMRLDALAETAEYNRLHGRLENGIQICTNGAKLDIEEIKMDLSWCTNYSAEQIESFMNRDFSLKWNRIIDEVMKFNPTSFELNYMLLHLCLHNAGKKYQGKVLEATEKLLGILADNLHAYYLNKMRMTNYSGRIAQMMKINRMIEVELRDRREKNSLAKVFDVYKIEYSHPEMFDLMRSGNWLKQKKCNKQNCKIFEESYKCKICRLKKCYKVGMDVSKFQKNRDLLSNSSNYSQRSKVATPQSLANFLGRPEFMLCFEPDRASSTKTIIDVSYLLEKASRIFQQDTSYLGPYEYKSSLERITYAMTAMKSKKMNKSLESCEMIGKRETLFFWELTFIGSAQWLAEFQEFRNLDMDVKLDIQKSVWTIWMRLAALAETSEYNRMNVLKSEEEEDGLFVCSGGARVNMEEVKMDLSWCSNYSAEEIGRFMGPKVGANWNHLLNDLTKLNPTNTELNYMLLHLCLHDAGKKYQGKVLEATEKLLGILADNLHAYYLNKMRMTNYSGRIAQMMKINRMIEVELRDRREKNYLANVFDLYKIEYSHPEMFELI</sequence>
<dbReference type="InterPro" id="IPR013088">
    <property type="entry name" value="Znf_NHR/GATA"/>
</dbReference>
<dbReference type="Proteomes" id="UP000230233">
    <property type="component" value="Chromosome V"/>
</dbReference>
<keyword evidence="6" id="KW-0238">DNA-binding</keyword>
<dbReference type="STRING" id="1611254.A0A2G5TBG0"/>
<dbReference type="PROSITE" id="PS51843">
    <property type="entry name" value="NR_LBD"/>
    <property type="match status" value="2"/>
</dbReference>
<dbReference type="SMART" id="SM00399">
    <property type="entry name" value="ZnF_C4"/>
    <property type="match status" value="1"/>
</dbReference>
<dbReference type="GO" id="GO:0043565">
    <property type="term" value="F:sequence-specific DNA binding"/>
    <property type="evidence" value="ECO:0007669"/>
    <property type="project" value="InterPro"/>
</dbReference>
<accession>A0A2G5TBG0</accession>
<feature type="domain" description="NR LBD" evidence="10">
    <location>
        <begin position="1"/>
        <end position="187"/>
    </location>
</feature>
<dbReference type="InterPro" id="IPR001628">
    <property type="entry name" value="Znf_hrmn_rcpt"/>
</dbReference>
<dbReference type="SUPFAM" id="SSF57716">
    <property type="entry name" value="Glucocorticoid receptor-like (DNA-binding domain)"/>
    <property type="match status" value="1"/>
</dbReference>
<dbReference type="Gene3D" id="3.30.50.10">
    <property type="entry name" value="Erythroid Transcription Factor GATA-1, subunit A"/>
    <property type="match status" value="1"/>
</dbReference>
<reference evidence="12" key="1">
    <citation type="submission" date="2017-10" db="EMBL/GenBank/DDBJ databases">
        <title>Rapid genome shrinkage in a self-fertile nematode reveals novel sperm competition proteins.</title>
        <authorList>
            <person name="Yin D."/>
            <person name="Schwarz E.M."/>
            <person name="Thomas C.G."/>
            <person name="Felde R.L."/>
            <person name="Korf I.F."/>
            <person name="Cutter A.D."/>
            <person name="Schartner C.M."/>
            <person name="Ralston E.J."/>
            <person name="Meyer B.J."/>
            <person name="Haag E.S."/>
        </authorList>
    </citation>
    <scope>NUCLEOTIDE SEQUENCE [LARGE SCALE GENOMIC DNA]</scope>
    <source>
        <strain evidence="12">JU1422</strain>
    </source>
</reference>
<dbReference type="InterPro" id="IPR035500">
    <property type="entry name" value="NHR-like_dom_sf"/>
</dbReference>
<keyword evidence="2" id="KW-0479">Metal-binding</keyword>
<keyword evidence="4" id="KW-0862">Zinc</keyword>